<name>A0A831XDF4_GEOME</name>
<dbReference type="Gene3D" id="3.60.21.10">
    <property type="match status" value="1"/>
</dbReference>
<feature type="domain" description="Calcineurin-like phosphoesterase" evidence="5">
    <location>
        <begin position="1"/>
        <end position="145"/>
    </location>
</feature>
<dbReference type="NCBIfam" id="TIGR00040">
    <property type="entry name" value="yfcE"/>
    <property type="match status" value="1"/>
</dbReference>
<organism evidence="6">
    <name type="scientific">Geobacter metallireducens</name>
    <dbReference type="NCBI Taxonomy" id="28232"/>
    <lineage>
        <taxon>Bacteria</taxon>
        <taxon>Pseudomonadati</taxon>
        <taxon>Thermodesulfobacteriota</taxon>
        <taxon>Desulfuromonadia</taxon>
        <taxon>Geobacterales</taxon>
        <taxon>Geobacteraceae</taxon>
        <taxon>Geobacter</taxon>
    </lineage>
</organism>
<proteinExistence type="inferred from homology"/>
<dbReference type="CDD" id="cd00841">
    <property type="entry name" value="MPP_YfcE"/>
    <property type="match status" value="1"/>
</dbReference>
<dbReference type="PANTHER" id="PTHR11124">
    <property type="entry name" value="VACUOLAR SORTING PROTEIN VPS29"/>
    <property type="match status" value="1"/>
</dbReference>
<dbReference type="EC" id="3.1.4.-" evidence="4"/>
<evidence type="ECO:0000256" key="2">
    <source>
        <dbReference type="ARBA" id="ARBA00022723"/>
    </source>
</evidence>
<dbReference type="InterPro" id="IPR029052">
    <property type="entry name" value="Metallo-depent_PP-like"/>
</dbReference>
<dbReference type="InterPro" id="IPR024654">
    <property type="entry name" value="Calcineurin-like_PHP_lpxH"/>
</dbReference>
<keyword evidence="3" id="KW-0378">Hydrolase</keyword>
<sequence length="160" mass="17137">MKIAVFSDTHGNQSLTAQALDLAGRVDRIVHLGDEIDDAEFLELLSGQEVIKVPGNCDISTDSPREALVNLGGKKFFLTHGDRYGVKGGLDKLVRKAAAEKADVVLYGHTHIRSVVTINGTLYVNPGCLKRGFSDPSFALLSLDDGVVSAAIVPVQPHFP</sequence>
<dbReference type="InterPro" id="IPR020935">
    <property type="entry name" value="PdiEstase_YfcE_CS"/>
</dbReference>
<dbReference type="InterPro" id="IPR041802">
    <property type="entry name" value="MPP_YfcE"/>
</dbReference>
<dbReference type="SUPFAM" id="SSF56300">
    <property type="entry name" value="Metallo-dependent phosphatases"/>
    <property type="match status" value="1"/>
</dbReference>
<evidence type="ECO:0000256" key="3">
    <source>
        <dbReference type="ARBA" id="ARBA00022801"/>
    </source>
</evidence>
<dbReference type="InterPro" id="IPR000979">
    <property type="entry name" value="Phosphodiesterase_MJ0936/Vps29"/>
</dbReference>
<evidence type="ECO:0000256" key="1">
    <source>
        <dbReference type="ARBA" id="ARBA00008950"/>
    </source>
</evidence>
<evidence type="ECO:0000259" key="5">
    <source>
        <dbReference type="Pfam" id="PF12850"/>
    </source>
</evidence>
<dbReference type="GO" id="GO:0046872">
    <property type="term" value="F:metal ion binding"/>
    <property type="evidence" value="ECO:0007669"/>
    <property type="project" value="UniProtKB-KW"/>
</dbReference>
<comment type="similarity">
    <text evidence="1 4">Belongs to the metallophosphoesterase superfamily. YfcE family.</text>
</comment>
<evidence type="ECO:0000256" key="4">
    <source>
        <dbReference type="RuleBase" id="RU362039"/>
    </source>
</evidence>
<evidence type="ECO:0000313" key="6">
    <source>
        <dbReference type="EMBL" id="HEN41352.1"/>
    </source>
</evidence>
<dbReference type="EMBL" id="DSOV01000009">
    <property type="protein sequence ID" value="HEN41352.1"/>
    <property type="molecule type" value="Genomic_DNA"/>
</dbReference>
<accession>A0A831XDF4</accession>
<dbReference type="AlphaFoldDB" id="A0A831XDF4"/>
<comment type="cofactor">
    <cofactor evidence="4">
        <name>a divalent metal cation</name>
        <dbReference type="ChEBI" id="CHEBI:60240"/>
    </cofactor>
</comment>
<dbReference type="PROSITE" id="PS01269">
    <property type="entry name" value="UPF0025"/>
    <property type="match status" value="1"/>
</dbReference>
<keyword evidence="2 4" id="KW-0479">Metal-binding</keyword>
<comment type="caution">
    <text evidence="6">The sequence shown here is derived from an EMBL/GenBank/DDBJ whole genome shotgun (WGS) entry which is preliminary data.</text>
</comment>
<gene>
    <name evidence="6" type="ORF">ENQ87_03090</name>
</gene>
<reference evidence="6" key="1">
    <citation type="journal article" date="2020" name="mSystems">
        <title>Genome- and Community-Level Interaction Insights into Carbon Utilization and Element Cycling Functions of Hydrothermarchaeota in Hydrothermal Sediment.</title>
        <authorList>
            <person name="Zhou Z."/>
            <person name="Liu Y."/>
            <person name="Xu W."/>
            <person name="Pan J."/>
            <person name="Luo Z.H."/>
            <person name="Li M."/>
        </authorList>
    </citation>
    <scope>NUCLEOTIDE SEQUENCE [LARGE SCALE GENOMIC DNA]</scope>
    <source>
        <strain evidence="6">SpSt-349</strain>
    </source>
</reference>
<dbReference type="Pfam" id="PF12850">
    <property type="entry name" value="Metallophos_2"/>
    <property type="match status" value="1"/>
</dbReference>
<dbReference type="GO" id="GO:0016787">
    <property type="term" value="F:hydrolase activity"/>
    <property type="evidence" value="ECO:0007669"/>
    <property type="project" value="UniProtKB-UniRule"/>
</dbReference>
<protein>
    <recommendedName>
        <fullName evidence="4">Phosphoesterase</fullName>
        <ecNumber evidence="4">3.1.4.-</ecNumber>
    </recommendedName>
</protein>